<feature type="domain" description="External alternative NADH-ubiquinone oxidoreductase-like C-terminal" evidence="10">
    <location>
        <begin position="356"/>
        <end position="415"/>
    </location>
</feature>
<evidence type="ECO:0000256" key="7">
    <source>
        <dbReference type="ARBA" id="ARBA00023027"/>
    </source>
</evidence>
<keyword evidence="6" id="KW-0560">Oxidoreductase</keyword>
<evidence type="ECO:0000313" key="12">
    <source>
        <dbReference type="Proteomes" id="UP000829925"/>
    </source>
</evidence>
<evidence type="ECO:0000256" key="5">
    <source>
        <dbReference type="ARBA" id="ARBA00022946"/>
    </source>
</evidence>
<accession>A0A8T9SS81</accession>
<dbReference type="Pfam" id="PF22366">
    <property type="entry name" value="NDH2_C"/>
    <property type="match status" value="1"/>
</dbReference>
<proteinExistence type="inferred from homology"/>
<evidence type="ECO:0000256" key="8">
    <source>
        <dbReference type="ARBA" id="ARBA00047599"/>
    </source>
</evidence>
<dbReference type="RefSeq" id="WP_245092340.1">
    <property type="nucleotide sequence ID" value="NZ_CP095053.1"/>
</dbReference>
<dbReference type="SUPFAM" id="SSF51905">
    <property type="entry name" value="FAD/NAD(P)-binding domain"/>
    <property type="match status" value="1"/>
</dbReference>
<keyword evidence="7" id="KW-0520">NAD</keyword>
<dbReference type="Proteomes" id="UP000829925">
    <property type="component" value="Chromosome"/>
</dbReference>
<keyword evidence="4" id="KW-0274">FAD</keyword>
<organism evidence="11 12">
    <name type="scientific">Hymenobacter aerilatus</name>
    <dbReference type="NCBI Taxonomy" id="2932251"/>
    <lineage>
        <taxon>Bacteria</taxon>
        <taxon>Pseudomonadati</taxon>
        <taxon>Bacteroidota</taxon>
        <taxon>Cytophagia</taxon>
        <taxon>Cytophagales</taxon>
        <taxon>Hymenobacteraceae</taxon>
        <taxon>Hymenobacter</taxon>
    </lineage>
</organism>
<dbReference type="InterPro" id="IPR036188">
    <property type="entry name" value="FAD/NAD-bd_sf"/>
</dbReference>
<protein>
    <recommendedName>
        <fullName evidence="2">NADH:ubiquinone reductase (non-electrogenic)</fullName>
        <ecNumber evidence="2">1.6.5.9</ecNumber>
    </recommendedName>
</protein>
<sequence length="452" mass="50285">MQDLAKLEDLGKPRVVIVGGGFAGLELAKTLHDAPVQVVLIDKQNYHAFQPLLYQVATAGLGAPDIVSPFRKILNKQKNFYFRMAEVQSVDAEAQMVHTSIGLIKYDYLVIATGATTNYFGDEQMQHNATAIKCLEDAIELRNTVLSNFEKALQTNDNEQINSLLDFVIVGGGPTGVEVAGALSELRKHVFPYDYKEIDFKQMDIHLVQSGPVLLKGMSEEASAKSLEYLKEYGVQVWLNVRVKSYDGYTVTLSNGQTLITRTLIWAAGVKGAPIAGLKPEALLKGNRYQVDAYSRVTGYENIFALGDIAAMQLPDYPEGHPMVAQPALQQGQHLGKNLPRLLAGQPLEPFDYNDRGAMATIGRNHAVADVKLPGGKEYRTQGFFAWLMWTYVHVVSLVSFRNRFAVFLNWTWSYFSYDKGLRSIIGKTKDPLRVKVDEHSNEPELVAPLKE</sequence>
<keyword evidence="3" id="KW-0285">Flavoprotein</keyword>
<dbReference type="PRINTS" id="PR00368">
    <property type="entry name" value="FADPNR"/>
</dbReference>
<name>A0A8T9SS81_9BACT</name>
<dbReference type="InterPro" id="IPR045024">
    <property type="entry name" value="NDH-2"/>
</dbReference>
<comment type="similarity">
    <text evidence="1">Belongs to the NADH dehydrogenase family.</text>
</comment>
<dbReference type="InterPro" id="IPR023753">
    <property type="entry name" value="FAD/NAD-binding_dom"/>
</dbReference>
<evidence type="ECO:0000259" key="9">
    <source>
        <dbReference type="Pfam" id="PF07992"/>
    </source>
</evidence>
<evidence type="ECO:0000256" key="3">
    <source>
        <dbReference type="ARBA" id="ARBA00022630"/>
    </source>
</evidence>
<keyword evidence="12" id="KW-1185">Reference proteome</keyword>
<keyword evidence="5" id="KW-0809">Transit peptide</keyword>
<feature type="domain" description="FAD/NAD(P)-binding" evidence="9">
    <location>
        <begin position="14"/>
        <end position="332"/>
    </location>
</feature>
<gene>
    <name evidence="11" type="ORF">MUN82_16865</name>
</gene>
<dbReference type="PANTHER" id="PTHR43706">
    <property type="entry name" value="NADH DEHYDROGENASE"/>
    <property type="match status" value="1"/>
</dbReference>
<dbReference type="AlphaFoldDB" id="A0A8T9SS81"/>
<dbReference type="Gene3D" id="3.50.50.100">
    <property type="match status" value="1"/>
</dbReference>
<evidence type="ECO:0000256" key="1">
    <source>
        <dbReference type="ARBA" id="ARBA00005272"/>
    </source>
</evidence>
<dbReference type="EC" id="1.6.5.9" evidence="2"/>
<dbReference type="InterPro" id="IPR054585">
    <property type="entry name" value="NDH2-like_C"/>
</dbReference>
<dbReference type="Pfam" id="PF07992">
    <property type="entry name" value="Pyr_redox_2"/>
    <property type="match status" value="1"/>
</dbReference>
<evidence type="ECO:0000256" key="6">
    <source>
        <dbReference type="ARBA" id="ARBA00023002"/>
    </source>
</evidence>
<evidence type="ECO:0000313" key="11">
    <source>
        <dbReference type="EMBL" id="UOR04607.1"/>
    </source>
</evidence>
<evidence type="ECO:0000259" key="10">
    <source>
        <dbReference type="Pfam" id="PF22366"/>
    </source>
</evidence>
<dbReference type="GO" id="GO:0050136">
    <property type="term" value="F:NADH dehydrogenase (quinone) (non-electrogenic) activity"/>
    <property type="evidence" value="ECO:0007669"/>
    <property type="project" value="UniProtKB-EC"/>
</dbReference>
<dbReference type="PRINTS" id="PR00411">
    <property type="entry name" value="PNDRDTASEI"/>
</dbReference>
<dbReference type="PANTHER" id="PTHR43706:SF47">
    <property type="entry name" value="EXTERNAL NADH-UBIQUINONE OXIDOREDUCTASE 1, MITOCHONDRIAL-RELATED"/>
    <property type="match status" value="1"/>
</dbReference>
<reference evidence="11 12" key="1">
    <citation type="submission" date="2022-04" db="EMBL/GenBank/DDBJ databases">
        <title>Hymenobacter sp. isolated from the air.</title>
        <authorList>
            <person name="Won M."/>
            <person name="Lee C.-M."/>
            <person name="Woen H.-Y."/>
            <person name="Kwon S.-W."/>
        </authorList>
    </citation>
    <scope>NUCLEOTIDE SEQUENCE [LARGE SCALE GENOMIC DNA]</scope>
    <source>
        <strain evidence="12">5413 J-13</strain>
    </source>
</reference>
<evidence type="ECO:0000256" key="4">
    <source>
        <dbReference type="ARBA" id="ARBA00022827"/>
    </source>
</evidence>
<dbReference type="EMBL" id="CP095053">
    <property type="protein sequence ID" value="UOR04607.1"/>
    <property type="molecule type" value="Genomic_DNA"/>
</dbReference>
<evidence type="ECO:0000256" key="2">
    <source>
        <dbReference type="ARBA" id="ARBA00012637"/>
    </source>
</evidence>
<dbReference type="KEGG" id="haei:MUN82_16865"/>
<comment type="catalytic activity">
    <reaction evidence="8">
        <text>a quinone + NADH + H(+) = a quinol + NAD(+)</text>
        <dbReference type="Rhea" id="RHEA:46160"/>
        <dbReference type="ChEBI" id="CHEBI:15378"/>
        <dbReference type="ChEBI" id="CHEBI:24646"/>
        <dbReference type="ChEBI" id="CHEBI:57540"/>
        <dbReference type="ChEBI" id="CHEBI:57945"/>
        <dbReference type="ChEBI" id="CHEBI:132124"/>
        <dbReference type="EC" id="1.6.5.9"/>
    </reaction>
</comment>